<comment type="caution">
    <text evidence="1">The sequence shown here is derived from an EMBL/GenBank/DDBJ whole genome shotgun (WGS) entry which is preliminary data.</text>
</comment>
<accession>A0A5Q6PIW1</accession>
<sequence>MKRLLLCTLALLITGCNVSTDSAREMNLALLSKIAHNAPVRKDYSSQESFDKASYDYYEKQGYFKTITTVRYLRYSNSCSGFPFPILSLNEKRHSEKPMIGQVSGDPLVCIKIPSDVLKGSKYKEVVLYYDLVPKHSSSYNKITKPCKMEKGDAVESSGFEKCRLLAGNFSAVISGKEYSVSYLNQLY</sequence>
<evidence type="ECO:0008006" key="3">
    <source>
        <dbReference type="Google" id="ProtNLM"/>
    </source>
</evidence>
<protein>
    <recommendedName>
        <fullName evidence="3">Lipoprotein</fullName>
    </recommendedName>
</protein>
<evidence type="ECO:0000313" key="2">
    <source>
        <dbReference type="Proteomes" id="UP000323225"/>
    </source>
</evidence>
<evidence type="ECO:0000313" key="1">
    <source>
        <dbReference type="EMBL" id="KAA1254801.1"/>
    </source>
</evidence>
<organism evidence="1 2">
    <name type="scientific">Vibrio cholerae</name>
    <dbReference type="NCBI Taxonomy" id="666"/>
    <lineage>
        <taxon>Bacteria</taxon>
        <taxon>Pseudomonadati</taxon>
        <taxon>Pseudomonadota</taxon>
        <taxon>Gammaproteobacteria</taxon>
        <taxon>Vibrionales</taxon>
        <taxon>Vibrionaceae</taxon>
        <taxon>Vibrio</taxon>
    </lineage>
</organism>
<proteinExistence type="predicted"/>
<dbReference type="PROSITE" id="PS51257">
    <property type="entry name" value="PROKAR_LIPOPROTEIN"/>
    <property type="match status" value="1"/>
</dbReference>
<name>A0A5Q6PIW1_VIBCL</name>
<dbReference type="AlphaFoldDB" id="A0A5Q6PIW1"/>
<reference evidence="1 2" key="1">
    <citation type="submission" date="2019-09" db="EMBL/GenBank/DDBJ databases">
        <authorList>
            <person name="Kritzky A."/>
            <person name="Schelkanova E.Y."/>
            <person name="Alkhova Z.V."/>
            <person name="Smirnova N.I."/>
        </authorList>
    </citation>
    <scope>NUCLEOTIDE SEQUENCE [LARGE SCALE GENOMIC DNA]</scope>
    <source>
        <strain evidence="1 2">M1526</strain>
    </source>
</reference>
<gene>
    <name evidence="1" type="ORF">F0M16_11075</name>
</gene>
<dbReference type="EMBL" id="VUAA01000010">
    <property type="protein sequence ID" value="KAA1254801.1"/>
    <property type="molecule type" value="Genomic_DNA"/>
</dbReference>
<dbReference type="Proteomes" id="UP000323225">
    <property type="component" value="Unassembled WGS sequence"/>
</dbReference>